<dbReference type="EMBL" id="JBBWUH010000005">
    <property type="protein sequence ID" value="KAK8166606.1"/>
    <property type="molecule type" value="Genomic_DNA"/>
</dbReference>
<organism evidence="3 4">
    <name type="scientific">Phyllosticta citrichinensis</name>
    <dbReference type="NCBI Taxonomy" id="1130410"/>
    <lineage>
        <taxon>Eukaryota</taxon>
        <taxon>Fungi</taxon>
        <taxon>Dikarya</taxon>
        <taxon>Ascomycota</taxon>
        <taxon>Pezizomycotina</taxon>
        <taxon>Dothideomycetes</taxon>
        <taxon>Dothideomycetes incertae sedis</taxon>
        <taxon>Botryosphaeriales</taxon>
        <taxon>Phyllostictaceae</taxon>
        <taxon>Phyllosticta</taxon>
    </lineage>
</organism>
<keyword evidence="1" id="KW-0677">Repeat</keyword>
<gene>
    <name evidence="3" type="ORF">IWX90DRAFT_486498</name>
</gene>
<keyword evidence="4" id="KW-1185">Reference proteome</keyword>
<evidence type="ECO:0000313" key="4">
    <source>
        <dbReference type="Proteomes" id="UP001456524"/>
    </source>
</evidence>
<name>A0ABR1XTK9_9PEZI</name>
<protein>
    <recommendedName>
        <fullName evidence="2">Nephrocystin 3-like N-terminal domain-containing protein</fullName>
    </recommendedName>
</protein>
<comment type="caution">
    <text evidence="3">The sequence shown here is derived from an EMBL/GenBank/DDBJ whole genome shotgun (WGS) entry which is preliminary data.</text>
</comment>
<dbReference type="Pfam" id="PF24883">
    <property type="entry name" value="NPHP3_N"/>
    <property type="match status" value="1"/>
</dbReference>
<evidence type="ECO:0000259" key="2">
    <source>
        <dbReference type="Pfam" id="PF24883"/>
    </source>
</evidence>
<proteinExistence type="predicted"/>
<dbReference type="SUPFAM" id="SSF52540">
    <property type="entry name" value="P-loop containing nucleoside triphosphate hydrolases"/>
    <property type="match status" value="1"/>
</dbReference>
<feature type="domain" description="Nephrocystin 3-like N-terminal" evidence="2">
    <location>
        <begin position="152"/>
        <end position="191"/>
    </location>
</feature>
<dbReference type="InterPro" id="IPR027417">
    <property type="entry name" value="P-loop_NTPase"/>
</dbReference>
<sequence length="191" mass="21437">MILLIEQNRASTPEELMSWLTESNANHLAKDRSRRWASKAKPALREFSKILEIGTALSSLDKSGHASTAVELLKSILGIAISLSDASEGIQTKINDLIEYNGFDMLYDVKKKVDGIESPEEKKIREFLGQGLKPEQAFESSLQLDETPERSFAWIHSDTKVQQWLQDENSRFLVMSGAPGCGKTTTTRYFI</sequence>
<accession>A0ABR1XTK9</accession>
<evidence type="ECO:0000256" key="1">
    <source>
        <dbReference type="ARBA" id="ARBA00022737"/>
    </source>
</evidence>
<dbReference type="Proteomes" id="UP001456524">
    <property type="component" value="Unassembled WGS sequence"/>
</dbReference>
<evidence type="ECO:0000313" key="3">
    <source>
        <dbReference type="EMBL" id="KAK8166606.1"/>
    </source>
</evidence>
<dbReference type="InterPro" id="IPR056884">
    <property type="entry name" value="NPHP3-like_N"/>
</dbReference>
<reference evidence="3 4" key="1">
    <citation type="journal article" date="2022" name="G3 (Bethesda)">
        <title>Enemy or ally: a genomic approach to elucidate the lifestyle of Phyllosticta citrichinaensis.</title>
        <authorList>
            <person name="Buijs V.A."/>
            <person name="Groenewald J.Z."/>
            <person name="Haridas S."/>
            <person name="LaButti K.M."/>
            <person name="Lipzen A."/>
            <person name="Martin F.M."/>
            <person name="Barry K."/>
            <person name="Grigoriev I.V."/>
            <person name="Crous P.W."/>
            <person name="Seidl M.F."/>
        </authorList>
    </citation>
    <scope>NUCLEOTIDE SEQUENCE [LARGE SCALE GENOMIC DNA]</scope>
    <source>
        <strain evidence="3 4">CBS 129764</strain>
    </source>
</reference>